<evidence type="ECO:0000313" key="2">
    <source>
        <dbReference type="Proteomes" id="UP000232891"/>
    </source>
</evidence>
<accession>A0ABX4QAG0</accession>
<organism evidence="1 2">
    <name type="scientific">Pseudomonas tolaasii NCPPB 2192</name>
    <dbReference type="NCBI Taxonomy" id="564423"/>
    <lineage>
        <taxon>Bacteria</taxon>
        <taxon>Pseudomonadati</taxon>
        <taxon>Pseudomonadota</taxon>
        <taxon>Gammaproteobacteria</taxon>
        <taxon>Pseudomonadales</taxon>
        <taxon>Pseudomonadaceae</taxon>
        <taxon>Pseudomonas</taxon>
    </lineage>
</organism>
<reference evidence="1 2" key="1">
    <citation type="submission" date="2017-11" db="EMBL/GenBank/DDBJ databases">
        <title>Genome sequencing of a diverse group of Pseudomonas species.</title>
        <authorList>
            <person name="Loper J."/>
        </authorList>
    </citation>
    <scope>NUCLEOTIDE SEQUENCE [LARGE SCALE GENOMIC DNA]</scope>
    <source>
        <strain evidence="1 2">NCPPB 2192</strain>
    </source>
</reference>
<dbReference type="GeneID" id="55843844"/>
<name>A0ABX4QAG0_PSETO</name>
<keyword evidence="2" id="KW-1185">Reference proteome</keyword>
<sequence>MSMTWGLSGPEQLDGERRTRTLDIGAAVREYNERAVPGMGGVWYAKQLFLAMLGIALAQKLCERKSNVSNINAANAIEALGCYYALKQNKGQGDARVRGSEKLRGKANFDFKTLCKPGFYVSQPMRMGTGQALLALGLVRAQGERFNAFTCTAFGHEFVNACCGDDGALLEELVQWALRGDSVDRLKGPVSGLLSPLQVLPAQARALLSRRIDAELSPASGGLRRAAIRGWVRARHAMSEAVFDWAERPDEIDPEHWNDLHYGALFFQVQDAAYDVLNAVEQHMAVLSTQRFELGSVLPERISTHITHLREMARLFLDNPQRQRTDPVASTFCHECIDPDSSILLASLVSRDGRVLRLQGNDILPGGAFQYQVLEVDTGQAVIEAQGEASQAALPAWISHRVGRLHRLDLDLQGQLSAWLTPAPAVAIEEVSL</sequence>
<dbReference type="EMBL" id="PHHD01000001">
    <property type="protein sequence ID" value="PKA73738.1"/>
    <property type="molecule type" value="Genomic_DNA"/>
</dbReference>
<dbReference type="RefSeq" id="WP_080520237.1">
    <property type="nucleotide sequence ID" value="NZ_PHHD01000001.1"/>
</dbReference>
<dbReference type="Proteomes" id="UP000232891">
    <property type="component" value="Unassembled WGS sequence"/>
</dbReference>
<protein>
    <submittedName>
        <fullName evidence="1">Uncharacterized protein</fullName>
    </submittedName>
</protein>
<comment type="caution">
    <text evidence="1">The sequence shown here is derived from an EMBL/GenBank/DDBJ whole genome shotgun (WGS) entry which is preliminary data.</text>
</comment>
<gene>
    <name evidence="1" type="ORF">ATI14_0479</name>
</gene>
<proteinExistence type="predicted"/>
<evidence type="ECO:0000313" key="1">
    <source>
        <dbReference type="EMBL" id="PKA73738.1"/>
    </source>
</evidence>